<evidence type="ECO:0000313" key="5">
    <source>
        <dbReference type="EMBL" id="RAR15306.1"/>
    </source>
</evidence>
<feature type="compositionally biased region" description="Polar residues" evidence="3">
    <location>
        <begin position="409"/>
        <end position="423"/>
    </location>
</feature>
<feature type="compositionally biased region" description="Polar residues" evidence="3">
    <location>
        <begin position="440"/>
        <end position="459"/>
    </location>
</feature>
<evidence type="ECO:0000256" key="1">
    <source>
        <dbReference type="PROSITE-ProRule" id="PRU00723"/>
    </source>
</evidence>
<dbReference type="EMBL" id="QGDH01000013">
    <property type="protein sequence ID" value="RAR15306.1"/>
    <property type="molecule type" value="Genomic_DNA"/>
</dbReference>
<feature type="region of interest" description="Disordered" evidence="3">
    <location>
        <begin position="391"/>
        <end position="460"/>
    </location>
</feature>
<sequence>MSALPCLSHKAMLPGAPPEASYPTPASQSSTPSGKSLNTSSSPTPYSDENRALKSQADELERAKRSLIKQAADAEARTAIANNRAYQAEKRAAAADLETKAAIQRAQNRYTEKLHANNESRKLREAIEARDIHLRGYRVSVQSALCNQKARIAHLQNEKMVGDWTKERDTKIGILEEQLGEMQRGFLSAQKEKTIIKAQSDKSIHDLQAVIIRLQSSLTQEQEKKRIATEDLQDQIDSAKADAHKEMTAKLESKICAIEVKFKAREQELMQQTQVKLRDAESHWGRKDQIARKKVALLESQLKDAQRQAEIREDQFQIAALAMQNSSQMFAVQQHQQVSPRQGFSPNKRKRVRSTSSADSSTYALASNDIAMTPKSIKDFEGCIPMSNARSFSRHATMTTPKRGYGHRSSPQSNSSARTTTPLQQFRHRQTQHQQAQQRSTGFGVSPTQQTGISPQNNRSGRRHQAFNLLSPQQRQNSLQAIDSGNTGNWPRNHAQIQKILQNAQPLQPGFNMGVTQQSHNAMVQVPSNTPTPTRTLYNNGGRSTPAIVQTRMMSDSIFNDFMDFAANNWMFSENPRAANFHGSLQHGNAILQMMGNQGNVDENRAGQQPTLSHEYGVSSHPTPVPQVTFTRRTPAPAEPRKLACVNCYQHWWENECDGGELCSNCMAEGQSCKRQRCFNFAAGTCNKGSKCLCVHEGDKWYQHDGFLVEQLKSGKRPQRVGKKTEAIIAPILRQRGWKAGAE</sequence>
<evidence type="ECO:0000256" key="3">
    <source>
        <dbReference type="SAM" id="MobiDB-lite"/>
    </source>
</evidence>
<name>A0A364NDE6_STELY</name>
<dbReference type="GO" id="GO:0008270">
    <property type="term" value="F:zinc ion binding"/>
    <property type="evidence" value="ECO:0007669"/>
    <property type="project" value="UniProtKB-KW"/>
</dbReference>
<gene>
    <name evidence="5" type="ORF">DDE83_001340</name>
</gene>
<feature type="compositionally biased region" description="Polar residues" evidence="3">
    <location>
        <begin position="391"/>
        <end position="400"/>
    </location>
</feature>
<keyword evidence="6" id="KW-1185">Reference proteome</keyword>
<feature type="region of interest" description="Disordered" evidence="3">
    <location>
        <begin position="1"/>
        <end position="49"/>
    </location>
</feature>
<feature type="region of interest" description="Disordered" evidence="3">
    <location>
        <begin position="331"/>
        <end position="361"/>
    </location>
</feature>
<feature type="zinc finger region" description="C3H1-type" evidence="1">
    <location>
        <begin position="672"/>
        <end position="699"/>
    </location>
</feature>
<feature type="compositionally biased region" description="Polar residues" evidence="3">
    <location>
        <begin position="24"/>
        <end position="47"/>
    </location>
</feature>
<protein>
    <recommendedName>
        <fullName evidence="4">C3H1-type domain-containing protein</fullName>
    </recommendedName>
</protein>
<reference evidence="6" key="1">
    <citation type="submission" date="2018-05" db="EMBL/GenBank/DDBJ databases">
        <title>Draft genome sequence of Stemphylium lycopersici strain CIDEFI 213.</title>
        <authorList>
            <person name="Medina R."/>
            <person name="Franco M.E.E."/>
            <person name="Lucentini C.G."/>
            <person name="Saparrat M.C.N."/>
            <person name="Balatti P.A."/>
        </authorList>
    </citation>
    <scope>NUCLEOTIDE SEQUENCE [LARGE SCALE GENOMIC DNA]</scope>
    <source>
        <strain evidence="6">CIDEFI 213</strain>
    </source>
</reference>
<keyword evidence="2" id="KW-0175">Coiled coil</keyword>
<dbReference type="PROSITE" id="PS50103">
    <property type="entry name" value="ZF_C3H1"/>
    <property type="match status" value="1"/>
</dbReference>
<feature type="compositionally biased region" description="Polar residues" evidence="3">
    <location>
        <begin position="331"/>
        <end position="345"/>
    </location>
</feature>
<proteinExistence type="predicted"/>
<feature type="coiled-coil region" evidence="2">
    <location>
        <begin position="263"/>
        <end position="315"/>
    </location>
</feature>
<evidence type="ECO:0000313" key="6">
    <source>
        <dbReference type="Proteomes" id="UP000249619"/>
    </source>
</evidence>
<keyword evidence="1" id="KW-0862">Zinc</keyword>
<dbReference type="Proteomes" id="UP000249619">
    <property type="component" value="Unassembled WGS sequence"/>
</dbReference>
<dbReference type="AlphaFoldDB" id="A0A364NDE6"/>
<dbReference type="InterPro" id="IPR000571">
    <property type="entry name" value="Znf_CCCH"/>
</dbReference>
<evidence type="ECO:0000259" key="4">
    <source>
        <dbReference type="PROSITE" id="PS50103"/>
    </source>
</evidence>
<evidence type="ECO:0000256" key="2">
    <source>
        <dbReference type="SAM" id="Coils"/>
    </source>
</evidence>
<keyword evidence="1" id="KW-0479">Metal-binding</keyword>
<accession>A0A364NDE6</accession>
<keyword evidence="1" id="KW-0863">Zinc-finger</keyword>
<organism evidence="5 6">
    <name type="scientific">Stemphylium lycopersici</name>
    <name type="common">Tomato gray leaf spot disease fungus</name>
    <name type="synonym">Thyrospora lycopersici</name>
    <dbReference type="NCBI Taxonomy" id="183478"/>
    <lineage>
        <taxon>Eukaryota</taxon>
        <taxon>Fungi</taxon>
        <taxon>Dikarya</taxon>
        <taxon>Ascomycota</taxon>
        <taxon>Pezizomycotina</taxon>
        <taxon>Dothideomycetes</taxon>
        <taxon>Pleosporomycetidae</taxon>
        <taxon>Pleosporales</taxon>
        <taxon>Pleosporineae</taxon>
        <taxon>Pleosporaceae</taxon>
        <taxon>Stemphylium</taxon>
    </lineage>
</organism>
<comment type="caution">
    <text evidence="5">The sequence shown here is derived from an EMBL/GenBank/DDBJ whole genome shotgun (WGS) entry which is preliminary data.</text>
</comment>
<feature type="domain" description="C3H1-type" evidence="4">
    <location>
        <begin position="672"/>
        <end position="699"/>
    </location>
</feature>